<organism evidence="8 9">
    <name type="scientific">Piscinibacter koreensis</name>
    <dbReference type="NCBI Taxonomy" id="2742824"/>
    <lineage>
        <taxon>Bacteria</taxon>
        <taxon>Pseudomonadati</taxon>
        <taxon>Pseudomonadota</taxon>
        <taxon>Betaproteobacteria</taxon>
        <taxon>Burkholderiales</taxon>
        <taxon>Sphaerotilaceae</taxon>
        <taxon>Piscinibacter</taxon>
    </lineage>
</organism>
<sequence>MSLLPDVRPRAVSARGASRRVALAFAALAAVGASIAPPATAAGAPAFEDTIAQRVRACTGCHGLQGRATSDGYVPRIAGKPSGYLYHQLLNFRDGRRHYEPMNHLLRPLTDRYLREIADYFAGLQVPYPAPQPAPPDAVAARGRELVTRGDPALQVPACASCHGESLMGIEPASPGLVGLPRDYINAQLGAWRSGKRKAVAPDCMSLVAQRLPLEDIGAVSSWLAAQPVGAGAKPVRAADAQPMPLPCGSVLAEAPTQAPAGSPPPPQAPPAANAAGRPAIPAPPPTLRAPASR</sequence>
<feature type="compositionally biased region" description="Low complexity" evidence="5">
    <location>
        <begin position="271"/>
        <end position="280"/>
    </location>
</feature>
<evidence type="ECO:0000256" key="6">
    <source>
        <dbReference type="SAM" id="SignalP"/>
    </source>
</evidence>
<evidence type="ECO:0000313" key="8">
    <source>
        <dbReference type="EMBL" id="NUZ04480.1"/>
    </source>
</evidence>
<dbReference type="EMBL" id="JABWMJ010000001">
    <property type="protein sequence ID" value="NUZ04480.1"/>
    <property type="molecule type" value="Genomic_DNA"/>
</dbReference>
<dbReference type="RefSeq" id="WP_176065463.1">
    <property type="nucleotide sequence ID" value="NZ_JABWMJ010000001.1"/>
</dbReference>
<keyword evidence="1 4" id="KW-0349">Heme</keyword>
<proteinExistence type="predicted"/>
<feature type="region of interest" description="Disordered" evidence="5">
    <location>
        <begin position="249"/>
        <end position="294"/>
    </location>
</feature>
<name>A0A7Y6NJS3_9BURK</name>
<feature type="domain" description="Cytochrome c" evidence="7">
    <location>
        <begin position="138"/>
        <end position="228"/>
    </location>
</feature>
<dbReference type="Proteomes" id="UP000529637">
    <property type="component" value="Unassembled WGS sequence"/>
</dbReference>
<keyword evidence="6" id="KW-0732">Signal</keyword>
<dbReference type="PANTHER" id="PTHR33751:SF11">
    <property type="entry name" value="BLL4483 PROTEIN"/>
    <property type="match status" value="1"/>
</dbReference>
<keyword evidence="3 4" id="KW-0408">Iron</keyword>
<evidence type="ECO:0000313" key="9">
    <source>
        <dbReference type="Proteomes" id="UP000529637"/>
    </source>
</evidence>
<feature type="signal peptide" evidence="6">
    <location>
        <begin position="1"/>
        <end position="41"/>
    </location>
</feature>
<feature type="domain" description="Cytochrome c" evidence="7">
    <location>
        <begin position="38"/>
        <end position="125"/>
    </location>
</feature>
<dbReference type="Gene3D" id="1.10.760.10">
    <property type="entry name" value="Cytochrome c-like domain"/>
    <property type="match status" value="2"/>
</dbReference>
<dbReference type="AlphaFoldDB" id="A0A7Y6NJS3"/>
<evidence type="ECO:0000256" key="1">
    <source>
        <dbReference type="ARBA" id="ARBA00022617"/>
    </source>
</evidence>
<dbReference type="PROSITE" id="PS51318">
    <property type="entry name" value="TAT"/>
    <property type="match status" value="1"/>
</dbReference>
<dbReference type="InterPro" id="IPR050597">
    <property type="entry name" value="Cytochrome_c_Oxidase_Subunit"/>
</dbReference>
<accession>A0A7Y6NJS3</accession>
<evidence type="ECO:0000256" key="2">
    <source>
        <dbReference type="ARBA" id="ARBA00022723"/>
    </source>
</evidence>
<keyword evidence="9" id="KW-1185">Reference proteome</keyword>
<dbReference type="InterPro" id="IPR009056">
    <property type="entry name" value="Cyt_c-like_dom"/>
</dbReference>
<evidence type="ECO:0000256" key="4">
    <source>
        <dbReference type="PROSITE-ProRule" id="PRU00433"/>
    </source>
</evidence>
<dbReference type="GO" id="GO:0020037">
    <property type="term" value="F:heme binding"/>
    <property type="evidence" value="ECO:0007669"/>
    <property type="project" value="InterPro"/>
</dbReference>
<protein>
    <submittedName>
        <fullName evidence="8">C-type cytochrome</fullName>
    </submittedName>
</protein>
<evidence type="ECO:0000256" key="3">
    <source>
        <dbReference type="ARBA" id="ARBA00023004"/>
    </source>
</evidence>
<evidence type="ECO:0000259" key="7">
    <source>
        <dbReference type="PROSITE" id="PS51007"/>
    </source>
</evidence>
<evidence type="ECO:0000256" key="5">
    <source>
        <dbReference type="SAM" id="MobiDB-lite"/>
    </source>
</evidence>
<comment type="caution">
    <text evidence="8">The sequence shown here is derived from an EMBL/GenBank/DDBJ whole genome shotgun (WGS) entry which is preliminary data.</text>
</comment>
<dbReference type="InterPro" id="IPR006311">
    <property type="entry name" value="TAT_signal"/>
</dbReference>
<dbReference type="SUPFAM" id="SSF46626">
    <property type="entry name" value="Cytochrome c"/>
    <property type="match status" value="2"/>
</dbReference>
<feature type="chain" id="PRO_5031350120" evidence="6">
    <location>
        <begin position="42"/>
        <end position="294"/>
    </location>
</feature>
<dbReference type="PROSITE" id="PS51007">
    <property type="entry name" value="CYTC"/>
    <property type="match status" value="2"/>
</dbReference>
<dbReference type="GO" id="GO:0046872">
    <property type="term" value="F:metal ion binding"/>
    <property type="evidence" value="ECO:0007669"/>
    <property type="project" value="UniProtKB-KW"/>
</dbReference>
<gene>
    <name evidence="8" type="ORF">HQN59_01775</name>
</gene>
<keyword evidence="2 4" id="KW-0479">Metal-binding</keyword>
<dbReference type="PANTHER" id="PTHR33751">
    <property type="entry name" value="CBB3-TYPE CYTOCHROME C OXIDASE SUBUNIT FIXP"/>
    <property type="match status" value="1"/>
</dbReference>
<dbReference type="InterPro" id="IPR036909">
    <property type="entry name" value="Cyt_c-like_dom_sf"/>
</dbReference>
<reference evidence="8 9" key="1">
    <citation type="submission" date="2020-06" db="EMBL/GenBank/DDBJ databases">
        <title>Schlegella sp. ID0723 isolated from air conditioner.</title>
        <authorList>
            <person name="Kim D.Y."/>
            <person name="Kim D.-U."/>
        </authorList>
    </citation>
    <scope>NUCLEOTIDE SEQUENCE [LARGE SCALE GENOMIC DNA]</scope>
    <source>
        <strain evidence="8 9">ID0723</strain>
    </source>
</reference>
<dbReference type="GO" id="GO:0009055">
    <property type="term" value="F:electron transfer activity"/>
    <property type="evidence" value="ECO:0007669"/>
    <property type="project" value="InterPro"/>
</dbReference>